<dbReference type="RefSeq" id="YP_009021101.1">
    <property type="nucleotide sequence ID" value="NC_023848.1"/>
</dbReference>
<feature type="domain" description="Phosphodiester glycosidase" evidence="1">
    <location>
        <begin position="786"/>
        <end position="933"/>
    </location>
</feature>
<dbReference type="GeneID" id="18938177"/>
<keyword evidence="3" id="KW-1185">Reference proteome</keyword>
<dbReference type="SUPFAM" id="SSF56112">
    <property type="entry name" value="Protein kinase-like (PK-like)"/>
    <property type="match status" value="1"/>
</dbReference>
<dbReference type="InterPro" id="IPR018711">
    <property type="entry name" value="NAGPA"/>
</dbReference>
<dbReference type="InterPro" id="IPR011009">
    <property type="entry name" value="Kinase-like_dom_sf"/>
</dbReference>
<gene>
    <name evidence="2" type="ORF">AMIV_016</name>
</gene>
<sequence length="954" mass="107410">MSISYKKIDTIPKLLENLWSIFPNIIALDSTTQDPVIGAKLVNDAVIVPAIQNSAEFCQLVKNGTIGVKAFAKGGFGQVGDLTINEDQQNQPLSAIIISIKRYGGFEPFYIPVIMKLYFNQEFPKWYISPISSLKDPSGLHNALFVSDPLSEMVFGSMLGHLYDTGICPFFTKYFGAYVCNETNQTSIITEKAHFELKQLISRNTNTPVVKLRPLAILNLLFQYVYGLYIMKIYYGLVHFDTQHRNIMVSYIHDRIFKFKGAVVSPYIYQGEYISSKKLILFQTHKSKNGVPVYLCIQNTGLLLKIIDYGVCCAHLDRSMIDKYKVNMTISSIHEDLKRINAEKAYENTVKHPLGTNATLAYSNTVDLQYTLNNVYEHVLKGLDTHVYQRSPDPKAPTENAEMLRLLQLFTERFFGTSIEDHLNQHPEQRIQPNPKGKLSWVSYKHDAGLVDSKWSSPLSLLEGLIDVCDKGRESPLNFKKLTAKKAHIVYFEPEVDTILSREVALDDKNTLLLNTSASDYQYNMNQFSQWMETSKLYHSKCQNDMVNVECTNLKAEKLKYSLSSTISKKLFSPTPLATFSPQNLFKSNALFDYYQYQFNPKAINLNRNMSGGLVYQTFQSWLDFNLVPEARAGLYIETIFLHVFKLKTLKSIEVKKGIDLWNGSISSLVGENGLSINGGYFIVKGNLNKLYPNLNESSLLKPIGYSYVAGDRENGTVLPFPDIYDDDLGVVYGTRGDGVKGATLKLESWNKFRNRHSQIDDVVRYEGEDGTVIEQPIKSISMDGGVLVGQNVSSANEEYDFAFVTGPILISGGKVVFTNEKMNNQVMTVNNQLVHAVPGAQNSYKYRAAAGEGNQYYGMRHSHRYMVHNVLALDSKGVYYIFLCEGRGFDAPGLDRVQLSYLIQKFGIDSAIALDGGFSANAVYKDCSGGMCKPVFTLNDPEKRKLGISVYFS</sequence>
<accession>W8QRB2</accession>
<dbReference type="Pfam" id="PF09992">
    <property type="entry name" value="NAGPA"/>
    <property type="match status" value="1"/>
</dbReference>
<proteinExistence type="predicted"/>
<reference evidence="2 3" key="1">
    <citation type="submission" date="2013-12" db="EMBL/GenBank/DDBJ databases">
        <authorList>
            <person name="Tong Y."/>
            <person name="Zhang J."/>
            <person name="Huang Y."/>
            <person name="Li S."/>
            <person name="Pei G."/>
            <person name="Zhang Z."/>
            <person name="Mi Z."/>
            <person name="An X."/>
        </authorList>
    </citation>
    <scope>NUCLEOTIDE SEQUENCE [LARGE SCALE GENOMIC DNA]</scope>
    <source>
        <strain evidence="2">AMIV</strain>
    </source>
</reference>
<evidence type="ECO:0000313" key="2">
    <source>
        <dbReference type="EMBL" id="AHL67517.1"/>
    </source>
</evidence>
<protein>
    <recommendedName>
        <fullName evidence="1">Phosphodiester glycosidase domain-containing protein</fullName>
    </recommendedName>
</protein>
<dbReference type="Proteomes" id="UP000110868">
    <property type="component" value="Segment"/>
</dbReference>
<organism evidence="2 3">
    <name type="scientific">Chloriridovirus anopheles1</name>
    <dbReference type="NCBI Taxonomy" id="1465751"/>
    <lineage>
        <taxon>Viruses</taxon>
        <taxon>Varidnaviria</taxon>
        <taxon>Bamfordvirae</taxon>
        <taxon>Nucleocytoviricota</taxon>
        <taxon>Megaviricetes</taxon>
        <taxon>Pimascovirales</taxon>
        <taxon>Pimascovirales incertae sedis</taxon>
        <taxon>Iridoviridae</taxon>
        <taxon>Betairidovirinae</taxon>
        <taxon>Chloriridovirus</taxon>
    </lineage>
</organism>
<name>W8QRB2_9VIRU</name>
<dbReference type="OrthoDB" id="690at10239"/>
<dbReference type="KEGG" id="vg:18938177"/>
<dbReference type="EMBL" id="KF938901">
    <property type="protein sequence ID" value="AHL67517.1"/>
    <property type="molecule type" value="Genomic_DNA"/>
</dbReference>
<evidence type="ECO:0000313" key="3">
    <source>
        <dbReference type="Proteomes" id="UP000110868"/>
    </source>
</evidence>
<evidence type="ECO:0000259" key="1">
    <source>
        <dbReference type="Pfam" id="PF09992"/>
    </source>
</evidence>